<keyword evidence="6 8" id="KW-0732">Signal</keyword>
<dbReference type="GO" id="GO:0048364">
    <property type="term" value="P:root development"/>
    <property type="evidence" value="ECO:0007669"/>
    <property type="project" value="InterPro"/>
</dbReference>
<keyword evidence="7" id="KW-0379">Hydroxylation</keyword>
<dbReference type="GO" id="GO:0006995">
    <property type="term" value="P:cellular response to nitrogen starvation"/>
    <property type="evidence" value="ECO:0007669"/>
    <property type="project" value="UniProtKB-ARBA"/>
</dbReference>
<dbReference type="InterPro" id="IPR033250">
    <property type="entry name" value="CEP"/>
</dbReference>
<dbReference type="GO" id="GO:1902025">
    <property type="term" value="P:nitrate import"/>
    <property type="evidence" value="ECO:0007669"/>
    <property type="project" value="TreeGrafter"/>
</dbReference>
<evidence type="ECO:0000256" key="5">
    <source>
        <dbReference type="ARBA" id="ARBA00022702"/>
    </source>
</evidence>
<dbReference type="OrthoDB" id="1097392at2759"/>
<dbReference type="PANTHER" id="PTHR33348">
    <property type="entry name" value="PRECURSOR OF CEP5"/>
    <property type="match status" value="1"/>
</dbReference>
<evidence type="ECO:0000256" key="1">
    <source>
        <dbReference type="ARBA" id="ARBA00004271"/>
    </source>
</evidence>
<dbReference type="AlphaFoldDB" id="A0A8K0E257"/>
<name>A0A8K0E257_9ROSA</name>
<keyword evidence="5" id="KW-0372">Hormone</keyword>
<evidence type="ECO:0000256" key="2">
    <source>
        <dbReference type="ARBA" id="ARBA00008963"/>
    </source>
</evidence>
<feature type="signal peptide" evidence="8">
    <location>
        <begin position="1"/>
        <end position="26"/>
    </location>
</feature>
<dbReference type="Proteomes" id="UP000796880">
    <property type="component" value="Unassembled WGS sequence"/>
</dbReference>
<dbReference type="GO" id="GO:1901371">
    <property type="term" value="P:regulation of leaf morphogenesis"/>
    <property type="evidence" value="ECO:0007669"/>
    <property type="project" value="TreeGrafter"/>
</dbReference>
<feature type="chain" id="PRO_5035467413" evidence="8">
    <location>
        <begin position="27"/>
        <end position="99"/>
    </location>
</feature>
<comment type="subcellular location">
    <subcellularLocation>
        <location evidence="1">Secreted</location>
        <location evidence="1">Extracellular space</location>
        <location evidence="1">Apoplast</location>
    </subcellularLocation>
</comment>
<protein>
    <submittedName>
        <fullName evidence="9">Uncharacterized protein</fullName>
    </submittedName>
</protein>
<evidence type="ECO:0000256" key="7">
    <source>
        <dbReference type="ARBA" id="ARBA00023278"/>
    </source>
</evidence>
<evidence type="ECO:0000256" key="3">
    <source>
        <dbReference type="ARBA" id="ARBA00022523"/>
    </source>
</evidence>
<evidence type="ECO:0000313" key="9">
    <source>
        <dbReference type="EMBL" id="KAF3438931.1"/>
    </source>
</evidence>
<organism evidence="9 10">
    <name type="scientific">Rhamnella rubrinervis</name>
    <dbReference type="NCBI Taxonomy" id="2594499"/>
    <lineage>
        <taxon>Eukaryota</taxon>
        <taxon>Viridiplantae</taxon>
        <taxon>Streptophyta</taxon>
        <taxon>Embryophyta</taxon>
        <taxon>Tracheophyta</taxon>
        <taxon>Spermatophyta</taxon>
        <taxon>Magnoliopsida</taxon>
        <taxon>eudicotyledons</taxon>
        <taxon>Gunneridae</taxon>
        <taxon>Pentapetalae</taxon>
        <taxon>rosids</taxon>
        <taxon>fabids</taxon>
        <taxon>Rosales</taxon>
        <taxon>Rhamnaceae</taxon>
        <taxon>rhamnoid group</taxon>
        <taxon>Rhamneae</taxon>
        <taxon>Rhamnella</taxon>
    </lineage>
</organism>
<evidence type="ECO:0000256" key="8">
    <source>
        <dbReference type="SAM" id="SignalP"/>
    </source>
</evidence>
<comment type="caution">
    <text evidence="9">The sequence shown here is derived from an EMBL/GenBank/DDBJ whole genome shotgun (WGS) entry which is preliminary data.</text>
</comment>
<dbReference type="GO" id="GO:2000280">
    <property type="term" value="P:regulation of root development"/>
    <property type="evidence" value="ECO:0007669"/>
    <property type="project" value="TreeGrafter"/>
</dbReference>
<dbReference type="GO" id="GO:0048046">
    <property type="term" value="C:apoplast"/>
    <property type="evidence" value="ECO:0007669"/>
    <property type="project" value="UniProtKB-SubCell"/>
</dbReference>
<sequence>MANASHICLVFFVLMILSNEFVSIEARNLKQRKERKDSTFVKVQMSPNAPKTIAREAMVRRFASTSQLHNSVKELEGYVGAFRPTTPGHSPGVGHSIHN</sequence>
<dbReference type="PANTHER" id="PTHR33348:SF44">
    <property type="entry name" value="PRECURSOR OF CEP6"/>
    <property type="match status" value="1"/>
</dbReference>
<evidence type="ECO:0000256" key="6">
    <source>
        <dbReference type="ARBA" id="ARBA00022729"/>
    </source>
</evidence>
<dbReference type="GO" id="GO:0005179">
    <property type="term" value="F:hormone activity"/>
    <property type="evidence" value="ECO:0007669"/>
    <property type="project" value="UniProtKB-KW"/>
</dbReference>
<dbReference type="EMBL" id="VOIH02000008">
    <property type="protein sequence ID" value="KAF3438931.1"/>
    <property type="molecule type" value="Genomic_DNA"/>
</dbReference>
<evidence type="ECO:0000313" key="10">
    <source>
        <dbReference type="Proteomes" id="UP000796880"/>
    </source>
</evidence>
<accession>A0A8K0E257</accession>
<proteinExistence type="inferred from homology"/>
<keyword evidence="4" id="KW-0964">Secreted</keyword>
<keyword evidence="3" id="KW-0052">Apoplast</keyword>
<gene>
    <name evidence="9" type="ORF">FNV43_RR17206</name>
</gene>
<comment type="similarity">
    <text evidence="2">Belongs to the C-terminally encoded plant signaling peptide (CEP) family.</text>
</comment>
<evidence type="ECO:0000256" key="4">
    <source>
        <dbReference type="ARBA" id="ARBA00022525"/>
    </source>
</evidence>
<reference evidence="9" key="1">
    <citation type="submission" date="2020-03" db="EMBL/GenBank/DDBJ databases">
        <title>A high-quality chromosome-level genome assembly of a woody plant with both climbing and erect habits, Rhamnella rubrinervis.</title>
        <authorList>
            <person name="Lu Z."/>
            <person name="Yang Y."/>
            <person name="Zhu X."/>
            <person name="Sun Y."/>
        </authorList>
    </citation>
    <scope>NUCLEOTIDE SEQUENCE</scope>
    <source>
        <strain evidence="9">BYM</strain>
        <tissue evidence="9">Leaf</tissue>
    </source>
</reference>
<keyword evidence="10" id="KW-1185">Reference proteome</keyword>